<evidence type="ECO:0000259" key="1">
    <source>
        <dbReference type="Pfam" id="PF12986"/>
    </source>
</evidence>
<evidence type="ECO:0000313" key="3">
    <source>
        <dbReference type="Proteomes" id="UP000198618"/>
    </source>
</evidence>
<keyword evidence="3" id="KW-1185">Reference proteome</keyword>
<dbReference type="EMBL" id="FOHE01000010">
    <property type="protein sequence ID" value="SET38163.1"/>
    <property type="molecule type" value="Genomic_DNA"/>
</dbReference>
<dbReference type="InterPro" id="IPR024617">
    <property type="entry name" value="DUF3870"/>
</dbReference>
<dbReference type="Proteomes" id="UP000198618">
    <property type="component" value="Unassembled WGS sequence"/>
</dbReference>
<evidence type="ECO:0000313" key="2">
    <source>
        <dbReference type="EMBL" id="SET38163.1"/>
    </source>
</evidence>
<sequence length="110" mass="12112">MKTVFIAGHARLPSGMAAKSMYDTLTITAEVDKKYGVIVTAGCTLATVHGREFVQQILRGYSLQEGIEEPVEEVKRHYLGKAGNALASALRDLYKQYQTYTEANEKAPDS</sequence>
<name>A0A1I0DZL1_9BACI</name>
<feature type="domain" description="DUF3870" evidence="1">
    <location>
        <begin position="5"/>
        <end position="98"/>
    </location>
</feature>
<dbReference type="RefSeq" id="WP_090870262.1">
    <property type="nucleotide sequence ID" value="NZ_FOHE01000010.1"/>
</dbReference>
<reference evidence="2 3" key="1">
    <citation type="submission" date="2016-10" db="EMBL/GenBank/DDBJ databases">
        <authorList>
            <person name="de Groot N.N."/>
        </authorList>
    </citation>
    <scope>NUCLEOTIDE SEQUENCE [LARGE SCALE GENOMIC DNA]</scope>
    <source>
        <strain evidence="2 3">IBRC-M 10780</strain>
    </source>
</reference>
<proteinExistence type="predicted"/>
<protein>
    <recommendedName>
        <fullName evidence="1">DUF3870 domain-containing protein</fullName>
    </recommendedName>
</protein>
<dbReference type="AlphaFoldDB" id="A0A1I0DZL1"/>
<dbReference type="Pfam" id="PF12986">
    <property type="entry name" value="DUF3870"/>
    <property type="match status" value="1"/>
</dbReference>
<dbReference type="STRING" id="930131.SAMN05216389_11030"/>
<gene>
    <name evidence="2" type="ORF">SAMN05216389_11030</name>
</gene>
<organism evidence="2 3">
    <name type="scientific">Oceanobacillus limi</name>
    <dbReference type="NCBI Taxonomy" id="930131"/>
    <lineage>
        <taxon>Bacteria</taxon>
        <taxon>Bacillati</taxon>
        <taxon>Bacillota</taxon>
        <taxon>Bacilli</taxon>
        <taxon>Bacillales</taxon>
        <taxon>Bacillaceae</taxon>
        <taxon>Oceanobacillus</taxon>
    </lineage>
</organism>
<accession>A0A1I0DZL1</accession>
<dbReference type="OrthoDB" id="7061730at2"/>